<protein>
    <submittedName>
        <fullName evidence="1">Uncharacterized protein</fullName>
    </submittedName>
</protein>
<keyword evidence="2" id="KW-1185">Reference proteome</keyword>
<sequence>MVLPNLLKKSKGIRHGLKGTTAYARFRSSVRHTPLRRSSTILRQRFPSVLTSDSNGSGCLSFQRRLLLQRTNPFYLHVTIGRKRSLRDDKR</sequence>
<name>A0A9W7IFW8_HIBTR</name>
<comment type="caution">
    <text evidence="1">The sequence shown here is derived from an EMBL/GenBank/DDBJ whole genome shotgun (WGS) entry which is preliminary data.</text>
</comment>
<organism evidence="1 2">
    <name type="scientific">Hibiscus trionum</name>
    <name type="common">Flower of an hour</name>
    <dbReference type="NCBI Taxonomy" id="183268"/>
    <lineage>
        <taxon>Eukaryota</taxon>
        <taxon>Viridiplantae</taxon>
        <taxon>Streptophyta</taxon>
        <taxon>Embryophyta</taxon>
        <taxon>Tracheophyta</taxon>
        <taxon>Spermatophyta</taxon>
        <taxon>Magnoliopsida</taxon>
        <taxon>eudicotyledons</taxon>
        <taxon>Gunneridae</taxon>
        <taxon>Pentapetalae</taxon>
        <taxon>rosids</taxon>
        <taxon>malvids</taxon>
        <taxon>Malvales</taxon>
        <taxon>Malvaceae</taxon>
        <taxon>Malvoideae</taxon>
        <taxon>Hibiscus</taxon>
    </lineage>
</organism>
<dbReference type="Proteomes" id="UP001165190">
    <property type="component" value="Unassembled WGS sequence"/>
</dbReference>
<accession>A0A9W7IFW8</accession>
<evidence type="ECO:0000313" key="1">
    <source>
        <dbReference type="EMBL" id="GMI94531.1"/>
    </source>
</evidence>
<dbReference type="AlphaFoldDB" id="A0A9W7IFW8"/>
<gene>
    <name evidence="1" type="ORF">HRI_003122400</name>
</gene>
<reference evidence="1" key="1">
    <citation type="submission" date="2023-05" db="EMBL/GenBank/DDBJ databases">
        <title>Genome and transcriptome analyses reveal genes involved in the formation of fine ridges on petal epidermal cells in Hibiscus trionum.</title>
        <authorList>
            <person name="Koshimizu S."/>
            <person name="Masuda S."/>
            <person name="Ishii T."/>
            <person name="Shirasu K."/>
            <person name="Hoshino A."/>
            <person name="Arita M."/>
        </authorList>
    </citation>
    <scope>NUCLEOTIDE SEQUENCE</scope>
    <source>
        <strain evidence="1">Hamamatsu line</strain>
    </source>
</reference>
<dbReference type="EMBL" id="BSYR01000026">
    <property type="protein sequence ID" value="GMI94531.1"/>
    <property type="molecule type" value="Genomic_DNA"/>
</dbReference>
<proteinExistence type="predicted"/>
<evidence type="ECO:0000313" key="2">
    <source>
        <dbReference type="Proteomes" id="UP001165190"/>
    </source>
</evidence>